<gene>
    <name evidence="1" type="ORF">AG1IA_01998</name>
</gene>
<dbReference type="HOGENOM" id="CLU_2980708_0_0_1"/>
<keyword evidence="2" id="KW-1185">Reference proteome</keyword>
<reference evidence="1 2" key="1">
    <citation type="journal article" date="2013" name="Nat. Commun.">
        <title>The evolution and pathogenic mechanisms of the rice sheath blight pathogen.</title>
        <authorList>
            <person name="Zheng A."/>
            <person name="Lin R."/>
            <person name="Xu L."/>
            <person name="Qin P."/>
            <person name="Tang C."/>
            <person name="Ai P."/>
            <person name="Zhang D."/>
            <person name="Liu Y."/>
            <person name="Sun Z."/>
            <person name="Feng H."/>
            <person name="Wang Y."/>
            <person name="Chen Y."/>
            <person name="Liang X."/>
            <person name="Fu R."/>
            <person name="Li Q."/>
            <person name="Zhang J."/>
            <person name="Yu X."/>
            <person name="Xie Z."/>
            <person name="Ding L."/>
            <person name="Guan P."/>
            <person name="Tang J."/>
            <person name="Liang Y."/>
            <person name="Wang S."/>
            <person name="Deng Q."/>
            <person name="Li S."/>
            <person name="Zhu J."/>
            <person name="Wang L."/>
            <person name="Liu H."/>
            <person name="Li P."/>
        </authorList>
    </citation>
    <scope>NUCLEOTIDE SEQUENCE [LARGE SCALE GENOMIC DNA]</scope>
    <source>
        <strain evidence="2">AG-1 IA</strain>
    </source>
</reference>
<proteinExistence type="predicted"/>
<dbReference type="EMBL" id="AFRT01000455">
    <property type="protein sequence ID" value="ELU43969.1"/>
    <property type="molecule type" value="Genomic_DNA"/>
</dbReference>
<dbReference type="AlphaFoldDB" id="L8X5Q7"/>
<evidence type="ECO:0000313" key="2">
    <source>
        <dbReference type="Proteomes" id="UP000011668"/>
    </source>
</evidence>
<name>L8X5Q7_THACA</name>
<sequence>MALDSHFWRVQRQVARSMPRLALQSMRKIFRGPFEVSSVMGNLFMIKQYSNTAPMIFS</sequence>
<dbReference type="Proteomes" id="UP000011668">
    <property type="component" value="Unassembled WGS sequence"/>
</dbReference>
<accession>L8X5Q7</accession>
<organism evidence="1 2">
    <name type="scientific">Thanatephorus cucumeris (strain AG1-IA)</name>
    <name type="common">Rice sheath blight fungus</name>
    <name type="synonym">Rhizoctonia solani</name>
    <dbReference type="NCBI Taxonomy" id="983506"/>
    <lineage>
        <taxon>Eukaryota</taxon>
        <taxon>Fungi</taxon>
        <taxon>Dikarya</taxon>
        <taxon>Basidiomycota</taxon>
        <taxon>Agaricomycotina</taxon>
        <taxon>Agaricomycetes</taxon>
        <taxon>Cantharellales</taxon>
        <taxon>Ceratobasidiaceae</taxon>
        <taxon>Rhizoctonia</taxon>
        <taxon>Rhizoctonia solani AG-1</taxon>
    </lineage>
</organism>
<comment type="caution">
    <text evidence="1">The sequence shown here is derived from an EMBL/GenBank/DDBJ whole genome shotgun (WGS) entry which is preliminary data.</text>
</comment>
<protein>
    <submittedName>
        <fullName evidence="1">Uncharacterized protein</fullName>
    </submittedName>
</protein>
<evidence type="ECO:0000313" key="1">
    <source>
        <dbReference type="EMBL" id="ELU43969.1"/>
    </source>
</evidence>